<evidence type="ECO:0000259" key="8">
    <source>
        <dbReference type="PROSITE" id="PS51297"/>
    </source>
</evidence>
<dbReference type="EMBL" id="RWGY01000002">
    <property type="protein sequence ID" value="TVU50149.1"/>
    <property type="molecule type" value="Genomic_DNA"/>
</dbReference>
<evidence type="ECO:0000259" key="7">
    <source>
        <dbReference type="PROSITE" id="PS50066"/>
    </source>
</evidence>
<keyword evidence="4" id="KW-0804">Transcription</keyword>
<dbReference type="SMART" id="SM00432">
    <property type="entry name" value="MADS"/>
    <property type="match status" value="1"/>
</dbReference>
<name>A0A5J9WPR3_9POAL</name>
<dbReference type="InterPro" id="IPR050142">
    <property type="entry name" value="MADS-box/MEF2_TF"/>
</dbReference>
<evidence type="ECO:0000256" key="6">
    <source>
        <dbReference type="SAM" id="Coils"/>
    </source>
</evidence>
<gene>
    <name evidence="9" type="ORF">EJB05_01506</name>
</gene>
<dbReference type="GO" id="GO:0003677">
    <property type="term" value="F:DNA binding"/>
    <property type="evidence" value="ECO:0007669"/>
    <property type="project" value="UniProtKB-KW"/>
</dbReference>
<evidence type="ECO:0000256" key="2">
    <source>
        <dbReference type="ARBA" id="ARBA00023015"/>
    </source>
</evidence>
<dbReference type="GO" id="GO:0005634">
    <property type="term" value="C:nucleus"/>
    <property type="evidence" value="ECO:0007669"/>
    <property type="project" value="UniProtKB-SubCell"/>
</dbReference>
<dbReference type="SUPFAM" id="SSF55455">
    <property type="entry name" value="SRF-like"/>
    <property type="match status" value="1"/>
</dbReference>
<dbReference type="PROSITE" id="PS51297">
    <property type="entry name" value="K_BOX"/>
    <property type="match status" value="1"/>
</dbReference>
<keyword evidence="5" id="KW-0539">Nucleus</keyword>
<dbReference type="OrthoDB" id="1898716at2759"/>
<comment type="caution">
    <text evidence="9">The sequence shown here is derived from an EMBL/GenBank/DDBJ whole genome shotgun (WGS) entry which is preliminary data.</text>
</comment>
<dbReference type="Proteomes" id="UP000324897">
    <property type="component" value="Chromosome 6"/>
</dbReference>
<proteinExistence type="predicted"/>
<dbReference type="PROSITE" id="PS00350">
    <property type="entry name" value="MADS_BOX_1"/>
    <property type="match status" value="1"/>
</dbReference>
<keyword evidence="6" id="KW-0175">Coiled coil</keyword>
<keyword evidence="2" id="KW-0805">Transcription regulation</keyword>
<dbReference type="InterPro" id="IPR036879">
    <property type="entry name" value="TF_MADSbox_sf"/>
</dbReference>
<dbReference type="InterPro" id="IPR002487">
    <property type="entry name" value="TF_Kbox"/>
</dbReference>
<evidence type="ECO:0000256" key="1">
    <source>
        <dbReference type="ARBA" id="ARBA00004123"/>
    </source>
</evidence>
<organism evidence="9 10">
    <name type="scientific">Eragrostis curvula</name>
    <name type="common">weeping love grass</name>
    <dbReference type="NCBI Taxonomy" id="38414"/>
    <lineage>
        <taxon>Eukaryota</taxon>
        <taxon>Viridiplantae</taxon>
        <taxon>Streptophyta</taxon>
        <taxon>Embryophyta</taxon>
        <taxon>Tracheophyta</taxon>
        <taxon>Spermatophyta</taxon>
        <taxon>Magnoliopsida</taxon>
        <taxon>Liliopsida</taxon>
        <taxon>Poales</taxon>
        <taxon>Poaceae</taxon>
        <taxon>PACMAD clade</taxon>
        <taxon>Chloridoideae</taxon>
        <taxon>Eragrostideae</taxon>
        <taxon>Eragrostidinae</taxon>
        <taxon>Eragrostis</taxon>
    </lineage>
</organism>
<keyword evidence="3" id="KW-0238">DNA-binding</keyword>
<reference evidence="9 10" key="1">
    <citation type="journal article" date="2019" name="Sci. Rep.">
        <title>A high-quality genome of Eragrostis curvula grass provides insights into Poaceae evolution and supports new strategies to enhance forage quality.</title>
        <authorList>
            <person name="Carballo J."/>
            <person name="Santos B.A.C.M."/>
            <person name="Zappacosta D."/>
            <person name="Garbus I."/>
            <person name="Selva J.P."/>
            <person name="Gallo C.A."/>
            <person name="Diaz A."/>
            <person name="Albertini E."/>
            <person name="Caccamo M."/>
            <person name="Echenique V."/>
        </authorList>
    </citation>
    <scope>NUCLEOTIDE SEQUENCE [LARGE SCALE GENOMIC DNA]</scope>
    <source>
        <strain evidence="10">cv. Victoria</strain>
        <tissue evidence="9">Leaf</tissue>
    </source>
</reference>
<protein>
    <recommendedName>
        <fullName evidence="11">MADS-box domain-containing protein</fullName>
    </recommendedName>
</protein>
<dbReference type="Gramene" id="TVU50149">
    <property type="protein sequence ID" value="TVU50149"/>
    <property type="gene ID" value="EJB05_01506"/>
</dbReference>
<dbReference type="FunFam" id="3.40.1810.10:FF:000003">
    <property type="entry name" value="MADS-box transcription factor MADS-MC"/>
    <property type="match status" value="1"/>
</dbReference>
<feature type="domain" description="K-box" evidence="8">
    <location>
        <begin position="133"/>
        <end position="217"/>
    </location>
</feature>
<evidence type="ECO:0000313" key="9">
    <source>
        <dbReference type="EMBL" id="TVU50149.1"/>
    </source>
</evidence>
<dbReference type="Pfam" id="PF00319">
    <property type="entry name" value="SRF-TF"/>
    <property type="match status" value="1"/>
</dbReference>
<dbReference type="PROSITE" id="PS50066">
    <property type="entry name" value="MADS_BOX_2"/>
    <property type="match status" value="1"/>
</dbReference>
<accession>A0A5J9WPR3</accession>
<feature type="non-terminal residue" evidence="9">
    <location>
        <position position="1"/>
    </location>
</feature>
<evidence type="ECO:0000256" key="3">
    <source>
        <dbReference type="ARBA" id="ARBA00023125"/>
    </source>
</evidence>
<evidence type="ECO:0008006" key="11">
    <source>
        <dbReference type="Google" id="ProtNLM"/>
    </source>
</evidence>
<dbReference type="InterPro" id="IPR002100">
    <property type="entry name" value="TF_MADSbox"/>
</dbReference>
<dbReference type="PRINTS" id="PR00404">
    <property type="entry name" value="MADSDOMAIN"/>
</dbReference>
<comment type="subcellular location">
    <subcellularLocation>
        <location evidence="1">Nucleus</location>
    </subcellularLocation>
</comment>
<evidence type="ECO:0000256" key="4">
    <source>
        <dbReference type="ARBA" id="ARBA00023163"/>
    </source>
</evidence>
<dbReference type="GO" id="GO:0046983">
    <property type="term" value="F:protein dimerization activity"/>
    <property type="evidence" value="ECO:0007669"/>
    <property type="project" value="InterPro"/>
</dbReference>
<evidence type="ECO:0000313" key="10">
    <source>
        <dbReference type="Proteomes" id="UP000324897"/>
    </source>
</evidence>
<dbReference type="GO" id="GO:0003700">
    <property type="term" value="F:DNA-binding transcription factor activity"/>
    <property type="evidence" value="ECO:0007669"/>
    <property type="project" value="InterPro"/>
</dbReference>
<dbReference type="Gene3D" id="3.40.1810.10">
    <property type="entry name" value="Transcription factor, MADS-box"/>
    <property type="match status" value="1"/>
</dbReference>
<sequence length="265" mass="30207">HRRRSQKPPLASFHARGGVSRAFHSGHRRRFAFQAPASEKKGMGRGRGRVEVRRIENAVSRQVTFSKRRRGLAKKARELAVLCDADVAMLVFSDKGRLHDFAAHASMDQILDRYERYLLSETGDVMQEHPELQENMSYDDIRLRSRIEALQKSQRNLMGEQLDTLTLREVQQLEQQIEIALRNIRSRKERLLLEEKRTLEKKEKAELDASPHKKRAASSTEAASLPNLNICSIDDIDEPGPALAKHVAASGGNLPWWMLRRSADG</sequence>
<keyword evidence="10" id="KW-1185">Reference proteome</keyword>
<evidence type="ECO:0000256" key="5">
    <source>
        <dbReference type="ARBA" id="ARBA00023242"/>
    </source>
</evidence>
<dbReference type="PANTHER" id="PTHR48019">
    <property type="entry name" value="SERUM RESPONSE FACTOR HOMOLOG"/>
    <property type="match status" value="1"/>
</dbReference>
<feature type="domain" description="MADS-box" evidence="7">
    <location>
        <begin position="45"/>
        <end position="105"/>
    </location>
</feature>
<dbReference type="AlphaFoldDB" id="A0A5J9WPR3"/>
<dbReference type="Pfam" id="PF01486">
    <property type="entry name" value="K-box"/>
    <property type="match status" value="1"/>
</dbReference>
<feature type="coiled-coil region" evidence="6">
    <location>
        <begin position="170"/>
        <end position="208"/>
    </location>
</feature>